<evidence type="ECO:0000256" key="1">
    <source>
        <dbReference type="ARBA" id="ARBA00004123"/>
    </source>
</evidence>
<sequence>MSTGMKMCFTCRKVECGQFINVRDYDTDKIFFLEKLKTCITNLVETDNMEMCPICVKLLRISYKFHMQVLTSQDILKRESFKDESDRIFNTSDDFEVKDDPDTFLSTSDDFVKSDCDSDNSANKKPKRRATKKTFLCDHCASEYPTKWQLRKHLARVHDDFRKFVCNYCGKEFKQSYHLKEHITSHTGEKNYSCPICEKTFQRLSSQRRHVKSHDAPPGHKTKRTPFLCTICGKSFPFSNGVQRHMRIHLGIKNFECSFCNRRFTQSTHLHVHMRTHTGEKPYICDTCGEKFSLKSCLLKHISTRHCKADNLANEMPIFFLTKEGFEQS</sequence>
<organism evidence="12 13">
    <name type="scientific">Tribolium castaneum</name>
    <name type="common">Red flour beetle</name>
    <dbReference type="NCBI Taxonomy" id="7070"/>
    <lineage>
        <taxon>Eukaryota</taxon>
        <taxon>Metazoa</taxon>
        <taxon>Ecdysozoa</taxon>
        <taxon>Arthropoda</taxon>
        <taxon>Hexapoda</taxon>
        <taxon>Insecta</taxon>
        <taxon>Pterygota</taxon>
        <taxon>Neoptera</taxon>
        <taxon>Endopterygota</taxon>
        <taxon>Coleoptera</taxon>
        <taxon>Polyphaga</taxon>
        <taxon>Cucujiformia</taxon>
        <taxon>Tenebrionidae</taxon>
        <taxon>Tenebrionidae incertae sedis</taxon>
        <taxon>Tribolium</taxon>
    </lineage>
</organism>
<feature type="domain" description="C2H2-type" evidence="11">
    <location>
        <begin position="227"/>
        <end position="254"/>
    </location>
</feature>
<dbReference type="GO" id="GO:0000978">
    <property type="term" value="F:RNA polymerase II cis-regulatory region sequence-specific DNA binding"/>
    <property type="evidence" value="ECO:0000318"/>
    <property type="project" value="GO_Central"/>
</dbReference>
<evidence type="ECO:0000313" key="12">
    <source>
        <dbReference type="EMBL" id="EFA12659.1"/>
    </source>
</evidence>
<evidence type="ECO:0000256" key="3">
    <source>
        <dbReference type="ARBA" id="ARBA00022737"/>
    </source>
</evidence>
<proteinExistence type="predicted"/>
<protein>
    <submittedName>
        <fullName evidence="12">Zinc finger protein 37-like Protein</fullName>
    </submittedName>
</protein>
<dbReference type="GO" id="GO:0008270">
    <property type="term" value="F:zinc ion binding"/>
    <property type="evidence" value="ECO:0007669"/>
    <property type="project" value="UniProtKB-KW"/>
</dbReference>
<keyword evidence="7" id="KW-0238">DNA-binding</keyword>
<dbReference type="InterPro" id="IPR013087">
    <property type="entry name" value="Znf_C2H2_type"/>
</dbReference>
<evidence type="ECO:0000256" key="2">
    <source>
        <dbReference type="ARBA" id="ARBA00022723"/>
    </source>
</evidence>
<dbReference type="Proteomes" id="UP000007266">
    <property type="component" value="Linkage group 5"/>
</dbReference>
<keyword evidence="6" id="KW-0805">Transcription regulation</keyword>
<dbReference type="Gene3D" id="3.30.160.60">
    <property type="entry name" value="Classic Zinc Finger"/>
    <property type="match status" value="5"/>
</dbReference>
<evidence type="ECO:0000256" key="4">
    <source>
        <dbReference type="ARBA" id="ARBA00022771"/>
    </source>
</evidence>
<feature type="domain" description="C2H2-type" evidence="11">
    <location>
        <begin position="283"/>
        <end position="311"/>
    </location>
</feature>
<reference evidence="12 13" key="2">
    <citation type="journal article" date="2010" name="Nucleic Acids Res.">
        <title>BeetleBase in 2010: revisions to provide comprehensive genomic information for Tribolium castaneum.</title>
        <authorList>
            <person name="Kim H.S."/>
            <person name="Murphy T."/>
            <person name="Xia J."/>
            <person name="Caragea D."/>
            <person name="Park Y."/>
            <person name="Beeman R.W."/>
            <person name="Lorenzen M.D."/>
            <person name="Butcher S."/>
            <person name="Manak J.R."/>
            <person name="Brown S.J."/>
        </authorList>
    </citation>
    <scope>GENOME REANNOTATION</scope>
    <source>
        <strain evidence="12 13">Georgia GA2</strain>
    </source>
</reference>
<dbReference type="PANTHER" id="PTHR24394">
    <property type="entry name" value="ZINC FINGER PROTEIN"/>
    <property type="match status" value="1"/>
</dbReference>
<keyword evidence="13" id="KW-1185">Reference proteome</keyword>
<evidence type="ECO:0000256" key="5">
    <source>
        <dbReference type="ARBA" id="ARBA00022833"/>
    </source>
</evidence>
<dbReference type="FunFam" id="3.30.160.60:FF:001049">
    <property type="entry name" value="zinc finger protein 319"/>
    <property type="match status" value="1"/>
</dbReference>
<keyword evidence="8" id="KW-0804">Transcription</keyword>
<evidence type="ECO:0000256" key="6">
    <source>
        <dbReference type="ARBA" id="ARBA00023015"/>
    </source>
</evidence>
<comment type="subcellular location">
    <subcellularLocation>
        <location evidence="1">Nucleus</location>
    </subcellularLocation>
</comment>
<dbReference type="InterPro" id="IPR036236">
    <property type="entry name" value="Znf_C2H2_sf"/>
</dbReference>
<dbReference type="FunFam" id="3.30.160.60:FF:000145">
    <property type="entry name" value="Zinc finger protein 574"/>
    <property type="match status" value="1"/>
</dbReference>
<evidence type="ECO:0000313" key="13">
    <source>
        <dbReference type="Proteomes" id="UP000007266"/>
    </source>
</evidence>
<keyword evidence="4 10" id="KW-0863">Zinc-finger</keyword>
<reference evidence="12 13" key="1">
    <citation type="journal article" date="2008" name="Nature">
        <title>The genome of the model beetle and pest Tribolium castaneum.</title>
        <authorList>
            <consortium name="Tribolium Genome Sequencing Consortium"/>
            <person name="Richards S."/>
            <person name="Gibbs R.A."/>
            <person name="Weinstock G.M."/>
            <person name="Brown S.J."/>
            <person name="Denell R."/>
            <person name="Beeman R.W."/>
            <person name="Gibbs R."/>
            <person name="Beeman R.W."/>
            <person name="Brown S.J."/>
            <person name="Bucher G."/>
            <person name="Friedrich M."/>
            <person name="Grimmelikhuijzen C.J."/>
            <person name="Klingler M."/>
            <person name="Lorenzen M."/>
            <person name="Richards S."/>
            <person name="Roth S."/>
            <person name="Schroder R."/>
            <person name="Tautz D."/>
            <person name="Zdobnov E.M."/>
            <person name="Muzny D."/>
            <person name="Gibbs R.A."/>
            <person name="Weinstock G.M."/>
            <person name="Attaway T."/>
            <person name="Bell S."/>
            <person name="Buhay C.J."/>
            <person name="Chandrabose M.N."/>
            <person name="Chavez D."/>
            <person name="Clerk-Blankenburg K.P."/>
            <person name="Cree A."/>
            <person name="Dao M."/>
            <person name="Davis C."/>
            <person name="Chacko J."/>
            <person name="Dinh H."/>
            <person name="Dugan-Rocha S."/>
            <person name="Fowler G."/>
            <person name="Garner T.T."/>
            <person name="Garnes J."/>
            <person name="Gnirke A."/>
            <person name="Hawes A."/>
            <person name="Hernandez J."/>
            <person name="Hines S."/>
            <person name="Holder M."/>
            <person name="Hume J."/>
            <person name="Jhangiani S.N."/>
            <person name="Joshi V."/>
            <person name="Khan Z.M."/>
            <person name="Jackson L."/>
            <person name="Kovar C."/>
            <person name="Kowis A."/>
            <person name="Lee S."/>
            <person name="Lewis L.R."/>
            <person name="Margolis J."/>
            <person name="Morgan M."/>
            <person name="Nazareth L.V."/>
            <person name="Nguyen N."/>
            <person name="Okwuonu G."/>
            <person name="Parker D."/>
            <person name="Richards S."/>
            <person name="Ruiz S.J."/>
            <person name="Santibanez J."/>
            <person name="Savard J."/>
            <person name="Scherer S.E."/>
            <person name="Schneider B."/>
            <person name="Sodergren E."/>
            <person name="Tautz D."/>
            <person name="Vattahil S."/>
            <person name="Villasana D."/>
            <person name="White C.S."/>
            <person name="Wright R."/>
            <person name="Park Y."/>
            <person name="Beeman R.W."/>
            <person name="Lord J."/>
            <person name="Oppert B."/>
            <person name="Lorenzen M."/>
            <person name="Brown S."/>
            <person name="Wang L."/>
            <person name="Savard J."/>
            <person name="Tautz D."/>
            <person name="Richards S."/>
            <person name="Weinstock G."/>
            <person name="Gibbs R.A."/>
            <person name="Liu Y."/>
            <person name="Worley K."/>
            <person name="Weinstock G."/>
            <person name="Elsik C.G."/>
            <person name="Reese J.T."/>
            <person name="Elhaik E."/>
            <person name="Landan G."/>
            <person name="Graur D."/>
            <person name="Arensburger P."/>
            <person name="Atkinson P."/>
            <person name="Beeman R.W."/>
            <person name="Beidler J."/>
            <person name="Brown S.J."/>
            <person name="Demuth J.P."/>
            <person name="Drury D.W."/>
            <person name="Du Y.Z."/>
            <person name="Fujiwara H."/>
            <person name="Lorenzen M."/>
            <person name="Maselli V."/>
            <person name="Osanai M."/>
            <person name="Park Y."/>
            <person name="Robertson H.M."/>
            <person name="Tu Z."/>
            <person name="Wang J.J."/>
            <person name="Wang S."/>
            <person name="Richards S."/>
            <person name="Song H."/>
            <person name="Zhang L."/>
            <person name="Sodergren E."/>
            <person name="Werner D."/>
            <person name="Stanke M."/>
            <person name="Morgenstern B."/>
            <person name="Solovyev V."/>
            <person name="Kosarev P."/>
            <person name="Brown G."/>
            <person name="Chen H.C."/>
            <person name="Ermolaeva O."/>
            <person name="Hlavina W."/>
            <person name="Kapustin Y."/>
            <person name="Kiryutin B."/>
            <person name="Kitts P."/>
            <person name="Maglott D."/>
            <person name="Pruitt K."/>
            <person name="Sapojnikov V."/>
            <person name="Souvorov A."/>
            <person name="Mackey A.J."/>
            <person name="Waterhouse R.M."/>
            <person name="Wyder S."/>
            <person name="Zdobnov E.M."/>
            <person name="Zdobnov E.M."/>
            <person name="Wyder S."/>
            <person name="Kriventseva E.V."/>
            <person name="Kadowaki T."/>
            <person name="Bork P."/>
            <person name="Aranda M."/>
            <person name="Bao R."/>
            <person name="Beermann A."/>
            <person name="Berns N."/>
            <person name="Bolognesi R."/>
            <person name="Bonneton F."/>
            <person name="Bopp D."/>
            <person name="Brown S.J."/>
            <person name="Bucher G."/>
            <person name="Butts T."/>
            <person name="Chaumot A."/>
            <person name="Denell R.E."/>
            <person name="Ferrier D.E."/>
            <person name="Friedrich M."/>
            <person name="Gordon C.M."/>
            <person name="Jindra M."/>
            <person name="Klingler M."/>
            <person name="Lan Q."/>
            <person name="Lattorff H.M."/>
            <person name="Laudet V."/>
            <person name="von Levetsow C."/>
            <person name="Liu Z."/>
            <person name="Lutz R."/>
            <person name="Lynch J.A."/>
            <person name="da Fonseca R.N."/>
            <person name="Posnien N."/>
            <person name="Reuter R."/>
            <person name="Roth S."/>
            <person name="Savard J."/>
            <person name="Schinko J.B."/>
            <person name="Schmitt C."/>
            <person name="Schoppmeier M."/>
            <person name="Schroder R."/>
            <person name="Shippy T.D."/>
            <person name="Simonnet F."/>
            <person name="Marques-Souza H."/>
            <person name="Tautz D."/>
            <person name="Tomoyasu Y."/>
            <person name="Trauner J."/>
            <person name="Van der Zee M."/>
            <person name="Vervoort M."/>
            <person name="Wittkopp N."/>
            <person name="Wimmer E.A."/>
            <person name="Yang X."/>
            <person name="Jones A.K."/>
            <person name="Sattelle D.B."/>
            <person name="Ebert P.R."/>
            <person name="Nelson D."/>
            <person name="Scott J.G."/>
            <person name="Beeman R.W."/>
            <person name="Muthukrishnan S."/>
            <person name="Kramer K.J."/>
            <person name="Arakane Y."/>
            <person name="Beeman R.W."/>
            <person name="Zhu Q."/>
            <person name="Hogenkamp D."/>
            <person name="Dixit R."/>
            <person name="Oppert B."/>
            <person name="Jiang H."/>
            <person name="Zou Z."/>
            <person name="Marshall J."/>
            <person name="Elpidina E."/>
            <person name="Vinokurov K."/>
            <person name="Oppert C."/>
            <person name="Zou Z."/>
            <person name="Evans J."/>
            <person name="Lu Z."/>
            <person name="Zhao P."/>
            <person name="Sumathipala N."/>
            <person name="Altincicek B."/>
            <person name="Vilcinskas A."/>
            <person name="Williams M."/>
            <person name="Hultmark D."/>
            <person name="Hetru C."/>
            <person name="Jiang H."/>
            <person name="Grimmelikhuijzen C.J."/>
            <person name="Hauser F."/>
            <person name="Cazzamali G."/>
            <person name="Williamson M."/>
            <person name="Park Y."/>
            <person name="Li B."/>
            <person name="Tanaka Y."/>
            <person name="Predel R."/>
            <person name="Neupert S."/>
            <person name="Schachtner J."/>
            <person name="Verleyen P."/>
            <person name="Raible F."/>
            <person name="Bork P."/>
            <person name="Friedrich M."/>
            <person name="Walden K.K."/>
            <person name="Robertson H.M."/>
            <person name="Angeli S."/>
            <person name="Foret S."/>
            <person name="Bucher G."/>
            <person name="Schuetz S."/>
            <person name="Maleszka R."/>
            <person name="Wimmer E.A."/>
            <person name="Beeman R.W."/>
            <person name="Lorenzen M."/>
            <person name="Tomoyasu Y."/>
            <person name="Miller S.C."/>
            <person name="Grossmann D."/>
            <person name="Bucher G."/>
        </authorList>
    </citation>
    <scope>NUCLEOTIDE SEQUENCE [LARGE SCALE GENOMIC DNA]</scope>
    <source>
        <strain evidence="12 13">Georgia GA2</strain>
    </source>
</reference>
<feature type="domain" description="C2H2-type" evidence="11">
    <location>
        <begin position="255"/>
        <end position="282"/>
    </location>
</feature>
<dbReference type="OMA" id="KEHITSH"/>
<dbReference type="PANTHER" id="PTHR24394:SF44">
    <property type="entry name" value="ZINC FINGER PROTEIN 271-LIKE"/>
    <property type="match status" value="1"/>
</dbReference>
<feature type="domain" description="C2H2-type" evidence="11">
    <location>
        <begin position="164"/>
        <end position="191"/>
    </location>
</feature>
<gene>
    <name evidence="12" type="primary">AUGUSTUS-3.0.2_02241</name>
    <name evidence="12" type="ORF">TcasGA2_TC002241</name>
</gene>
<dbReference type="GO" id="GO:0005634">
    <property type="term" value="C:nucleus"/>
    <property type="evidence" value="ECO:0007669"/>
    <property type="project" value="UniProtKB-SubCell"/>
</dbReference>
<evidence type="ECO:0000259" key="11">
    <source>
        <dbReference type="PROSITE" id="PS50157"/>
    </source>
</evidence>
<dbReference type="EMBL" id="KQ971341">
    <property type="protein sequence ID" value="EFA12659.1"/>
    <property type="molecule type" value="Genomic_DNA"/>
</dbReference>
<dbReference type="PhylomeDB" id="D7EJD1"/>
<evidence type="ECO:0000256" key="9">
    <source>
        <dbReference type="ARBA" id="ARBA00023242"/>
    </source>
</evidence>
<evidence type="ECO:0000256" key="8">
    <source>
        <dbReference type="ARBA" id="ARBA00023163"/>
    </source>
</evidence>
<name>D7EJD1_TRICA</name>
<keyword evidence="2" id="KW-0479">Metal-binding</keyword>
<dbReference type="GO" id="GO:0006357">
    <property type="term" value="P:regulation of transcription by RNA polymerase II"/>
    <property type="evidence" value="ECO:0000318"/>
    <property type="project" value="GO_Central"/>
</dbReference>
<dbReference type="Pfam" id="PF00096">
    <property type="entry name" value="zf-C2H2"/>
    <property type="match status" value="5"/>
</dbReference>
<accession>D7EJD1</accession>
<dbReference type="PROSITE" id="PS00028">
    <property type="entry name" value="ZINC_FINGER_C2H2_1"/>
    <property type="match status" value="5"/>
</dbReference>
<keyword evidence="9" id="KW-0539">Nucleus</keyword>
<dbReference type="eggNOG" id="KOG1721">
    <property type="taxonomic scope" value="Eukaryota"/>
</dbReference>
<keyword evidence="5" id="KW-0862">Zinc</keyword>
<dbReference type="SUPFAM" id="SSF57667">
    <property type="entry name" value="beta-beta-alpha zinc fingers"/>
    <property type="match status" value="4"/>
</dbReference>
<dbReference type="SMART" id="SM00355">
    <property type="entry name" value="ZnF_C2H2"/>
    <property type="match status" value="6"/>
</dbReference>
<dbReference type="HOGENOM" id="CLU_845505_0_0_1"/>
<dbReference type="OrthoDB" id="6077919at2759"/>
<keyword evidence="3" id="KW-0677">Repeat</keyword>
<evidence type="ECO:0000256" key="7">
    <source>
        <dbReference type="ARBA" id="ARBA00023125"/>
    </source>
</evidence>
<dbReference type="GO" id="GO:0003700">
    <property type="term" value="F:DNA-binding transcription factor activity"/>
    <property type="evidence" value="ECO:0000318"/>
    <property type="project" value="GO_Central"/>
</dbReference>
<dbReference type="AlphaFoldDB" id="D7EJD1"/>
<dbReference type="KEGG" id="tca:103314837"/>
<dbReference type="InParanoid" id="D7EJD1"/>
<dbReference type="FunFam" id="3.30.160.60:FF:000870">
    <property type="entry name" value="zinc finger protein 197 isoform X1"/>
    <property type="match status" value="1"/>
</dbReference>
<feature type="domain" description="C2H2-type" evidence="11">
    <location>
        <begin position="192"/>
        <end position="219"/>
    </location>
</feature>
<dbReference type="SMART" id="SM00868">
    <property type="entry name" value="zf-AD"/>
    <property type="match status" value="1"/>
</dbReference>
<dbReference type="FunFam" id="3.30.160.60:FF:000646">
    <property type="entry name" value="Myeloid zinc finger 1"/>
    <property type="match status" value="1"/>
</dbReference>
<dbReference type="FunFam" id="3.30.160.60:FF:001498">
    <property type="entry name" value="Zinc finger protein 404"/>
    <property type="match status" value="1"/>
</dbReference>
<feature type="domain" description="C2H2-type" evidence="11">
    <location>
        <begin position="135"/>
        <end position="163"/>
    </location>
</feature>
<evidence type="ECO:0000256" key="10">
    <source>
        <dbReference type="PROSITE-ProRule" id="PRU00042"/>
    </source>
</evidence>
<dbReference type="InterPro" id="IPR012934">
    <property type="entry name" value="Znf_AD"/>
</dbReference>
<dbReference type="PROSITE" id="PS50157">
    <property type="entry name" value="ZINC_FINGER_C2H2_2"/>
    <property type="match status" value="6"/>
</dbReference>